<evidence type="ECO:0000256" key="1">
    <source>
        <dbReference type="SAM" id="MobiDB-lite"/>
    </source>
</evidence>
<evidence type="ECO:0000313" key="2">
    <source>
        <dbReference type="EMBL" id="KAF8380807.1"/>
    </source>
</evidence>
<dbReference type="OMA" id="PVAMERH"/>
<dbReference type="PANTHER" id="PTHR47590:SF7">
    <property type="entry name" value="OS06G0711700 PROTEIN"/>
    <property type="match status" value="1"/>
</dbReference>
<reference evidence="2 3" key="1">
    <citation type="submission" date="2020-04" db="EMBL/GenBank/DDBJ databases">
        <title>Plant Genome Project.</title>
        <authorList>
            <person name="Zhang R.-G."/>
        </authorList>
    </citation>
    <scope>NUCLEOTIDE SEQUENCE [LARGE SCALE GENOMIC DNA]</scope>
    <source>
        <strain evidence="2">YNK0</strain>
        <tissue evidence="2">Leaf</tissue>
    </source>
</reference>
<evidence type="ECO:0008006" key="4">
    <source>
        <dbReference type="Google" id="ProtNLM"/>
    </source>
</evidence>
<feature type="region of interest" description="Disordered" evidence="1">
    <location>
        <begin position="1"/>
        <end position="31"/>
    </location>
</feature>
<name>A0A834YIY3_TETSI</name>
<keyword evidence="3" id="KW-1185">Reference proteome</keyword>
<comment type="caution">
    <text evidence="2">The sequence shown here is derived from an EMBL/GenBank/DDBJ whole genome shotgun (WGS) entry which is preliminary data.</text>
</comment>
<dbReference type="OrthoDB" id="1899182at2759"/>
<organism evidence="2 3">
    <name type="scientific">Tetracentron sinense</name>
    <name type="common">Spur-leaf</name>
    <dbReference type="NCBI Taxonomy" id="13715"/>
    <lineage>
        <taxon>Eukaryota</taxon>
        <taxon>Viridiplantae</taxon>
        <taxon>Streptophyta</taxon>
        <taxon>Embryophyta</taxon>
        <taxon>Tracheophyta</taxon>
        <taxon>Spermatophyta</taxon>
        <taxon>Magnoliopsida</taxon>
        <taxon>Trochodendrales</taxon>
        <taxon>Trochodendraceae</taxon>
        <taxon>Tetracentron</taxon>
    </lineage>
</organism>
<dbReference type="EMBL" id="JABCRI010000021">
    <property type="protein sequence ID" value="KAF8380807.1"/>
    <property type="molecule type" value="Genomic_DNA"/>
</dbReference>
<dbReference type="InterPro" id="IPR015915">
    <property type="entry name" value="Kelch-typ_b-propeller"/>
</dbReference>
<gene>
    <name evidence="2" type="ORF">HHK36_028301</name>
</gene>
<dbReference type="Gene3D" id="2.120.10.80">
    <property type="entry name" value="Kelch-type beta propeller"/>
    <property type="match status" value="1"/>
</dbReference>
<protein>
    <recommendedName>
        <fullName evidence="4">F-box/kelch-repeat protein SKIP25</fullName>
    </recommendedName>
</protein>
<dbReference type="AlphaFoldDB" id="A0A834YIY3"/>
<evidence type="ECO:0000313" key="3">
    <source>
        <dbReference type="Proteomes" id="UP000655225"/>
    </source>
</evidence>
<feature type="compositionally biased region" description="Low complexity" evidence="1">
    <location>
        <begin position="1"/>
        <end position="15"/>
    </location>
</feature>
<accession>A0A834YIY3</accession>
<dbReference type="SUPFAM" id="SSF117281">
    <property type="entry name" value="Kelch motif"/>
    <property type="match status" value="1"/>
</dbReference>
<dbReference type="PANTHER" id="PTHR47590">
    <property type="entry name" value="F-BOX/KELCH-REPEAT PROTEIN SKIP25"/>
    <property type="match status" value="1"/>
</dbReference>
<dbReference type="Proteomes" id="UP000655225">
    <property type="component" value="Unassembled WGS sequence"/>
</dbReference>
<sequence length="292" mass="31825">MTGTTGSTATDTDGSATKRRKQLPPPPLNPLLRHPSFISRNLPIQSVTVSGHLVLLAATTHHFLPALSRPLIFNPLSKTWSFGPPISAPRRWCAAGSARGAIYVGSGVGSHYSRDVARSAERWDYLGCSRRWEKTAALKDGKFSREAVEAVGWRGKLCMVNVKGDAVKEGLVYDVERDLWEEMPNGMLIGWKGPAAAMDEDVIYVVDVGKGVLRKYNPEMDCWEELLQSEYLKGAEQIAAAGGRVCAVCAEGKGIAVVDVVGRPMRLWVVDPPPALEAVAVHILQRTSRPEL</sequence>
<proteinExistence type="predicted"/>